<dbReference type="EMBL" id="JABBJJ010000174">
    <property type="protein sequence ID" value="NMO19223.1"/>
    <property type="molecule type" value="Genomic_DNA"/>
</dbReference>
<dbReference type="RefSeq" id="WP_169348476.1">
    <property type="nucleotide sequence ID" value="NZ_JABBJJ010000174.1"/>
</dbReference>
<evidence type="ECO:0000313" key="1">
    <source>
        <dbReference type="EMBL" id="NMO19223.1"/>
    </source>
</evidence>
<comment type="caution">
    <text evidence="1">The sequence shown here is derived from an EMBL/GenBank/DDBJ whole genome shotgun (WGS) entry which is preliminary data.</text>
</comment>
<gene>
    <name evidence="1" type="ORF">HG543_30785</name>
</gene>
<dbReference type="InterPro" id="IPR009003">
    <property type="entry name" value="Peptidase_S1_PA"/>
</dbReference>
<dbReference type="SUPFAM" id="SSF50494">
    <property type="entry name" value="Trypsin-like serine proteases"/>
    <property type="match status" value="1"/>
</dbReference>
<sequence length="286" mass="30458">MELDTQGPVGEVALEADSYLATPQSAASTHVYYSTQTEGQRNWFDLYNGAATEKRPLGDPVGFLMSSYAGSSWCCSGAMVSPSLFLTNWHCGGPDAFLGNAALEAGVWSPDICADSVIDLSWDGDGTSREYACAQVVAKDKALDFALLRVRPIGPTEPAPYARLSLDGPAAGLLDVIHHAGCSPKLISQNCALTSTSHPGWIQPTTTELTHRCDTEQGSSGAPVFDSQGRLVALHHLGFAVDPRTCKYQDRENKAVRIAPIIERIRELAPDAGGELGFPPAVVNTP</sequence>
<dbReference type="Pfam" id="PF13365">
    <property type="entry name" value="Trypsin_2"/>
    <property type="match status" value="1"/>
</dbReference>
<dbReference type="InterPro" id="IPR043504">
    <property type="entry name" value="Peptidase_S1_PA_chymotrypsin"/>
</dbReference>
<proteinExistence type="predicted"/>
<reference evidence="1 2" key="1">
    <citation type="submission" date="2020-04" db="EMBL/GenBank/DDBJ databases">
        <title>Draft genome of Pyxidicoccus fallax type strain.</title>
        <authorList>
            <person name="Whitworth D.E."/>
        </authorList>
    </citation>
    <scope>NUCLEOTIDE SEQUENCE [LARGE SCALE GENOMIC DNA]</scope>
    <source>
        <strain evidence="1 2">DSM 14698</strain>
    </source>
</reference>
<name>A0A848LNN6_9BACT</name>
<evidence type="ECO:0000313" key="2">
    <source>
        <dbReference type="Proteomes" id="UP000518300"/>
    </source>
</evidence>
<keyword evidence="2" id="KW-1185">Reference proteome</keyword>
<dbReference type="AlphaFoldDB" id="A0A848LNN6"/>
<dbReference type="PANTHER" id="PTHR36234">
    <property type="entry name" value="LYSYL ENDOPEPTIDASE"/>
    <property type="match status" value="1"/>
</dbReference>
<dbReference type="Gene3D" id="2.40.10.10">
    <property type="entry name" value="Trypsin-like serine proteases"/>
    <property type="match status" value="2"/>
</dbReference>
<protein>
    <submittedName>
        <fullName evidence="1">Trypsin-like peptidase domain-containing protein</fullName>
    </submittedName>
</protein>
<organism evidence="1 2">
    <name type="scientific">Pyxidicoccus fallax</name>
    <dbReference type="NCBI Taxonomy" id="394095"/>
    <lineage>
        <taxon>Bacteria</taxon>
        <taxon>Pseudomonadati</taxon>
        <taxon>Myxococcota</taxon>
        <taxon>Myxococcia</taxon>
        <taxon>Myxococcales</taxon>
        <taxon>Cystobacterineae</taxon>
        <taxon>Myxococcaceae</taxon>
        <taxon>Pyxidicoccus</taxon>
    </lineage>
</organism>
<accession>A0A848LNN6</accession>
<dbReference type="PANTHER" id="PTHR36234:SF5">
    <property type="entry name" value="LYSYL ENDOPEPTIDASE"/>
    <property type="match status" value="1"/>
</dbReference>
<dbReference type="Proteomes" id="UP000518300">
    <property type="component" value="Unassembled WGS sequence"/>
</dbReference>